<organism evidence="2">
    <name type="scientific">Achlya hypogyna</name>
    <name type="common">Oomycete</name>
    <name type="synonym">Protoachlya hypogyna</name>
    <dbReference type="NCBI Taxonomy" id="1202772"/>
    <lineage>
        <taxon>Eukaryota</taxon>
        <taxon>Sar</taxon>
        <taxon>Stramenopiles</taxon>
        <taxon>Oomycota</taxon>
        <taxon>Saprolegniomycetes</taxon>
        <taxon>Saprolegniales</taxon>
        <taxon>Achlyaceae</taxon>
        <taxon>Achlya</taxon>
    </lineage>
</organism>
<reference evidence="2" key="1">
    <citation type="journal article" date="2014" name="Genome Biol. Evol.">
        <title>The secreted proteins of Achlya hypogyna and Thraustotheca clavata identify the ancestral oomycete secretome and reveal gene acquisitions by horizontal gene transfer.</title>
        <authorList>
            <person name="Misner I."/>
            <person name="Blouin N."/>
            <person name="Leonard G."/>
            <person name="Richards T.A."/>
            <person name="Lane C.E."/>
        </authorList>
    </citation>
    <scope>NUCLEOTIDE SEQUENCE</scope>
    <source>
        <strain evidence="2">ATCC 48635</strain>
    </source>
</reference>
<dbReference type="Gene3D" id="3.50.4.10">
    <property type="entry name" value="Hepatocyte Growth Factor"/>
    <property type="match status" value="2"/>
</dbReference>
<dbReference type="InterPro" id="IPR037176">
    <property type="entry name" value="Osmotin/thaumatin-like_sf"/>
</dbReference>
<accession>A0A0A7CM59</accession>
<sequence>MQLTTLFALAASVSAFQVKFTNQCSYTINVRAAFGKFVCDLAPGQTDACTQNIGSGVRGIFKHTASDEANLFEYSTINGPGFNFVWYDMSNIPPMPGNCYSYENCKQVTGKTGYNVPVHVTPNNHAGEGSCRKLVDMAPDAPDAYLFPADNTKTHACPMDTSFTVTYCPGNNPKPATCQTYPDTDFGGNDIGRFEVHGSTNDQVGQCCSGCNNNAECLGFAVSGGFCYMKNALANKGNSPGVIAGAKPSDMKCSYPQWNTDLYGNDFDRVPVTGGAWDRVFQCCDACTKRSECAAYTINGDWCYLKNKVGASSYSSTAYSGRRAAP</sequence>
<dbReference type="EMBL" id="KM038481">
    <property type="protein sequence ID" value="AIG55942.1"/>
    <property type="molecule type" value="Genomic_DNA"/>
</dbReference>
<dbReference type="SUPFAM" id="SSF49870">
    <property type="entry name" value="Osmotin, thaumatin-like protein"/>
    <property type="match status" value="1"/>
</dbReference>
<feature type="signal peptide" evidence="1">
    <location>
        <begin position="1"/>
        <end position="15"/>
    </location>
</feature>
<protein>
    <submittedName>
        <fullName evidence="2">Secreted protein</fullName>
    </submittedName>
</protein>
<evidence type="ECO:0000313" key="2">
    <source>
        <dbReference type="EMBL" id="AIG55942.1"/>
    </source>
</evidence>
<dbReference type="AlphaFoldDB" id="A0A0A7CM59"/>
<feature type="chain" id="PRO_5012135975" evidence="1">
    <location>
        <begin position="16"/>
        <end position="326"/>
    </location>
</feature>
<dbReference type="PANTHER" id="PTHR31737:SF2">
    <property type="entry name" value="PROTEIN TOS1"/>
    <property type="match status" value="1"/>
</dbReference>
<name>A0A0A7CM59_ACHHY</name>
<keyword evidence="1" id="KW-0732">Signal</keyword>
<proteinExistence type="predicted"/>
<dbReference type="PANTHER" id="PTHR31737">
    <property type="entry name" value="PROTEIN TOS1"/>
    <property type="match status" value="1"/>
</dbReference>
<evidence type="ECO:0000256" key="1">
    <source>
        <dbReference type="SAM" id="SignalP"/>
    </source>
</evidence>